<dbReference type="AlphaFoldDB" id="A0A3M2UTS8"/>
<evidence type="ECO:0000313" key="1">
    <source>
        <dbReference type="EMBL" id="RML30345.1"/>
    </source>
</evidence>
<reference evidence="1 2" key="1">
    <citation type="submission" date="2018-08" db="EMBL/GenBank/DDBJ databases">
        <title>Recombination of ecologically and evolutionarily significant loci maintains genetic cohesion in the Pseudomonas syringae species complex.</title>
        <authorList>
            <person name="Dillon M."/>
            <person name="Thakur S."/>
            <person name="Almeida R.N.D."/>
            <person name="Weir B.S."/>
            <person name="Guttman D.S."/>
        </authorList>
    </citation>
    <scope>NUCLEOTIDE SEQUENCE [LARGE SCALE GENOMIC DNA]</scope>
    <source>
        <strain evidence="1 2">88_10</strain>
    </source>
</reference>
<feature type="non-terminal residue" evidence="1">
    <location>
        <position position="1"/>
    </location>
</feature>
<name>A0A3M2UTS8_PSEYM</name>
<organism evidence="1 2">
    <name type="scientific">Pseudomonas syringae pv. maculicola</name>
    <dbReference type="NCBI Taxonomy" id="59511"/>
    <lineage>
        <taxon>Bacteria</taxon>
        <taxon>Pseudomonadati</taxon>
        <taxon>Pseudomonadota</taxon>
        <taxon>Gammaproteobacteria</taxon>
        <taxon>Pseudomonadales</taxon>
        <taxon>Pseudomonadaceae</taxon>
        <taxon>Pseudomonas</taxon>
    </lineage>
</organism>
<evidence type="ECO:0000313" key="2">
    <source>
        <dbReference type="Proteomes" id="UP000282378"/>
    </source>
</evidence>
<accession>A0A3M2UTS8</accession>
<comment type="caution">
    <text evidence="1">The sequence shown here is derived from an EMBL/GenBank/DDBJ whole genome shotgun (WGS) entry which is preliminary data.</text>
</comment>
<protein>
    <submittedName>
        <fullName evidence="1">Uncharacterized protein</fullName>
    </submittedName>
</protein>
<gene>
    <name evidence="1" type="ORF">APX70_100766</name>
</gene>
<dbReference type="EMBL" id="RBNL01004532">
    <property type="protein sequence ID" value="RML30345.1"/>
    <property type="molecule type" value="Genomic_DNA"/>
</dbReference>
<sequence length="54" mass="6242">CTPRLLTRPRISMAARECVFFMLKNNHFAVIKSIQLYVTTRVSQDVTECIDLIV</sequence>
<proteinExistence type="predicted"/>
<dbReference type="Proteomes" id="UP000282378">
    <property type="component" value="Unassembled WGS sequence"/>
</dbReference>